<name>A0A9W2ZIK3_BIOGL</name>
<proteinExistence type="predicted"/>
<dbReference type="RefSeq" id="XP_055874774.1">
    <property type="nucleotide sequence ID" value="XM_056018799.1"/>
</dbReference>
<evidence type="ECO:0000256" key="2">
    <source>
        <dbReference type="SAM" id="Phobius"/>
    </source>
</evidence>
<dbReference type="Pfam" id="PF14963">
    <property type="entry name" value="Get2_like"/>
    <property type="match status" value="1"/>
</dbReference>
<dbReference type="InterPro" id="IPR016719">
    <property type="entry name" value="CAMLG"/>
</dbReference>
<dbReference type="OMA" id="DFAWYMF"/>
<evidence type="ECO:0000313" key="4">
    <source>
        <dbReference type="RefSeq" id="XP_055874774.1"/>
    </source>
</evidence>
<accession>A0A9W2ZIK3</accession>
<dbReference type="GO" id="GO:0071816">
    <property type="term" value="P:tail-anchored membrane protein insertion into ER membrane"/>
    <property type="evidence" value="ECO:0007669"/>
    <property type="project" value="TreeGrafter"/>
</dbReference>
<evidence type="ECO:0000256" key="1">
    <source>
        <dbReference type="SAM" id="MobiDB-lite"/>
    </source>
</evidence>
<feature type="compositionally biased region" description="Basic and acidic residues" evidence="1">
    <location>
        <begin position="141"/>
        <end position="156"/>
    </location>
</feature>
<dbReference type="Proteomes" id="UP001165740">
    <property type="component" value="Chromosome 2"/>
</dbReference>
<dbReference type="PANTHER" id="PTHR15026">
    <property type="entry name" value="CALCIUM-SIGNAL MODULATING CYCLOPHILIN LIGAND CAML"/>
    <property type="match status" value="1"/>
</dbReference>
<feature type="compositionally biased region" description="Basic and acidic residues" evidence="1">
    <location>
        <begin position="97"/>
        <end position="126"/>
    </location>
</feature>
<dbReference type="PANTHER" id="PTHR15026:SF0">
    <property type="entry name" value="GUIDED ENTRY OF TAIL-ANCHORED PROTEINS FACTOR CAMLG"/>
    <property type="match status" value="1"/>
</dbReference>
<feature type="region of interest" description="Disordered" evidence="1">
    <location>
        <begin position="50"/>
        <end position="156"/>
    </location>
</feature>
<evidence type="ECO:0000313" key="3">
    <source>
        <dbReference type="Proteomes" id="UP001165740"/>
    </source>
</evidence>
<gene>
    <name evidence="4" type="primary">LOC129924436</name>
</gene>
<keyword evidence="2" id="KW-1133">Transmembrane helix</keyword>
<dbReference type="GeneID" id="129924436"/>
<dbReference type="GO" id="GO:0043529">
    <property type="term" value="C:GET complex"/>
    <property type="evidence" value="ECO:0007669"/>
    <property type="project" value="TreeGrafter"/>
</dbReference>
<keyword evidence="2" id="KW-0812">Transmembrane</keyword>
<dbReference type="AlphaFoldDB" id="A0A9W2ZIK3"/>
<organism evidence="3 4">
    <name type="scientific">Biomphalaria glabrata</name>
    <name type="common">Bloodfluke planorb</name>
    <name type="synonym">Freshwater snail</name>
    <dbReference type="NCBI Taxonomy" id="6526"/>
    <lineage>
        <taxon>Eukaryota</taxon>
        <taxon>Metazoa</taxon>
        <taxon>Spiralia</taxon>
        <taxon>Lophotrochozoa</taxon>
        <taxon>Mollusca</taxon>
        <taxon>Gastropoda</taxon>
        <taxon>Heterobranchia</taxon>
        <taxon>Euthyneura</taxon>
        <taxon>Panpulmonata</taxon>
        <taxon>Hygrophila</taxon>
        <taxon>Lymnaeoidea</taxon>
        <taxon>Planorbidae</taxon>
        <taxon>Biomphalaria</taxon>
    </lineage>
</organism>
<keyword evidence="2" id="KW-0472">Membrane</keyword>
<feature type="compositionally biased region" description="Polar residues" evidence="1">
    <location>
        <begin position="70"/>
        <end position="82"/>
    </location>
</feature>
<sequence>MATLAETQREARRRKILQNPEERINRLLGKSPEATTILKGRLGKAKVEEEVNFPIQGSPQFVERHDSPDGVSTPSRHTSPYNLRSRHSRVSSPPTEDVEKISEDLSEDAAKASDRESISTVQKDKANTPSGDPGIQANPDLKADNETKADDESKTEMANKSSSDLCLAFLKGLDAQSFELLKICTFFLLAFISRQLLKLGIGLLIIPSIFFPFIILEATIIYLCQVHLKYIPLTGSRGNLMSAALVLCGLKQEVLESYHLIMTHINTALSDLGIYFFAFIVCYGLS</sequence>
<reference evidence="4" key="1">
    <citation type="submission" date="2025-08" db="UniProtKB">
        <authorList>
            <consortium name="RefSeq"/>
        </authorList>
    </citation>
    <scope>IDENTIFICATION</scope>
</reference>
<keyword evidence="3" id="KW-1185">Reference proteome</keyword>
<dbReference type="OrthoDB" id="9895378at2759"/>
<protein>
    <submittedName>
        <fullName evidence="4">Guided entry of tail-anchored proteins factor CAMLG-like isoform X1</fullName>
    </submittedName>
</protein>
<feature type="transmembrane region" description="Helical" evidence="2">
    <location>
        <begin position="203"/>
        <end position="224"/>
    </location>
</feature>